<accession>A0ABU3T1X0</accession>
<evidence type="ECO:0008006" key="3">
    <source>
        <dbReference type="Google" id="ProtNLM"/>
    </source>
</evidence>
<evidence type="ECO:0000313" key="2">
    <source>
        <dbReference type="Proteomes" id="UP001247805"/>
    </source>
</evidence>
<gene>
    <name evidence="1" type="ORF">RS130_22150</name>
</gene>
<reference evidence="1 2" key="1">
    <citation type="submission" date="2023-10" db="EMBL/GenBank/DDBJ databases">
        <title>Glaciecola aquimarina strain GGW-M5 nov., isolated from a coastal seawater.</title>
        <authorList>
            <person name="Bayburt H."/>
            <person name="Kim J.M."/>
            <person name="Choi B.J."/>
            <person name="Jeon C.O."/>
        </authorList>
    </citation>
    <scope>NUCLEOTIDE SEQUENCE [LARGE SCALE GENOMIC DNA]</scope>
    <source>
        <strain evidence="1 2">KCTC 32108</strain>
    </source>
</reference>
<evidence type="ECO:0000313" key="1">
    <source>
        <dbReference type="EMBL" id="MDU0356225.1"/>
    </source>
</evidence>
<keyword evidence="2" id="KW-1185">Reference proteome</keyword>
<proteinExistence type="predicted"/>
<dbReference type="EMBL" id="JAWDIO010000002">
    <property type="protein sequence ID" value="MDU0356225.1"/>
    <property type="molecule type" value="Genomic_DNA"/>
</dbReference>
<dbReference type="RefSeq" id="WP_316027727.1">
    <property type="nucleotide sequence ID" value="NZ_JAWDIO010000002.1"/>
</dbReference>
<dbReference type="Proteomes" id="UP001247805">
    <property type="component" value="Unassembled WGS sequence"/>
</dbReference>
<organism evidence="1 2">
    <name type="scientific">Paraglaciecola aquimarina</name>
    <dbReference type="NCBI Taxonomy" id="1235557"/>
    <lineage>
        <taxon>Bacteria</taxon>
        <taxon>Pseudomonadati</taxon>
        <taxon>Pseudomonadota</taxon>
        <taxon>Gammaproteobacteria</taxon>
        <taxon>Alteromonadales</taxon>
        <taxon>Alteromonadaceae</taxon>
        <taxon>Paraglaciecola</taxon>
    </lineage>
</organism>
<protein>
    <recommendedName>
        <fullName evidence="3">DUF429 domain-containing protein</fullName>
    </recommendedName>
</protein>
<comment type="caution">
    <text evidence="1">The sequence shown here is derived from an EMBL/GenBank/DDBJ whole genome shotgun (WGS) entry which is preliminary data.</text>
</comment>
<sequence>MAMEYFVGWDVGGWNCSKNRNSRDAIVILDTQGQIIGLPWRGNLSSIIHDSSTQKEFINALFDLCKTEYIGGNLTLAIDTPLGFSQDLCDLITGKITDCDTASALNPYLFRHTERYLAEWGYTPLSAIKDMIGSQSTKGIHTLTKFIPNIKETGIWQDSDLTAIEAYPSPCVRSALILELQQKAGLSWIVNETGHDLICDKLLPTQDHVDAFVCALIAQLFVKRPDTLNFPDEGTPKHEGWIFLPKDCFNDKNRKPQFLECG</sequence>
<name>A0ABU3T1X0_9ALTE</name>